<dbReference type="PANTHER" id="PTHR11610:SF173">
    <property type="entry name" value="LIPASE DOMAIN-CONTAINING PROTEIN-RELATED"/>
    <property type="match status" value="1"/>
</dbReference>
<dbReference type="PANTHER" id="PTHR11610">
    <property type="entry name" value="LIPASE"/>
    <property type="match status" value="1"/>
</dbReference>
<proteinExistence type="inferred from homology"/>
<dbReference type="Gene3D" id="3.40.50.1820">
    <property type="entry name" value="alpha/beta hydrolase"/>
    <property type="match status" value="1"/>
</dbReference>
<comment type="subcellular location">
    <subcellularLocation>
        <location evidence="1">Secreted</location>
    </subcellularLocation>
</comment>
<gene>
    <name evidence="6" type="ORF">ANN_24491</name>
</gene>
<evidence type="ECO:0000256" key="1">
    <source>
        <dbReference type="ARBA" id="ARBA00004613"/>
    </source>
</evidence>
<evidence type="ECO:0000313" key="6">
    <source>
        <dbReference type="EMBL" id="KAJ4428454.1"/>
    </source>
</evidence>
<name>A0ABQ8S365_PERAM</name>
<dbReference type="SUPFAM" id="SSF53474">
    <property type="entry name" value="alpha/beta-Hydrolases"/>
    <property type="match status" value="1"/>
</dbReference>
<keyword evidence="7" id="KW-1185">Reference proteome</keyword>
<reference evidence="6 7" key="1">
    <citation type="journal article" date="2022" name="Allergy">
        <title>Genome assembly and annotation of Periplaneta americana reveal a comprehensive cockroach allergen profile.</title>
        <authorList>
            <person name="Wang L."/>
            <person name="Xiong Q."/>
            <person name="Saelim N."/>
            <person name="Wang L."/>
            <person name="Nong W."/>
            <person name="Wan A.T."/>
            <person name="Shi M."/>
            <person name="Liu X."/>
            <person name="Cao Q."/>
            <person name="Hui J.H.L."/>
            <person name="Sookrung N."/>
            <person name="Leung T.F."/>
            <person name="Tungtrongchitr A."/>
            <person name="Tsui S.K.W."/>
        </authorList>
    </citation>
    <scope>NUCLEOTIDE SEQUENCE [LARGE SCALE GENOMIC DNA]</scope>
    <source>
        <strain evidence="6">PWHHKU_190912</strain>
    </source>
</reference>
<organism evidence="6 7">
    <name type="scientific">Periplaneta americana</name>
    <name type="common">American cockroach</name>
    <name type="synonym">Blatta americana</name>
    <dbReference type="NCBI Taxonomy" id="6978"/>
    <lineage>
        <taxon>Eukaryota</taxon>
        <taxon>Metazoa</taxon>
        <taxon>Ecdysozoa</taxon>
        <taxon>Arthropoda</taxon>
        <taxon>Hexapoda</taxon>
        <taxon>Insecta</taxon>
        <taxon>Pterygota</taxon>
        <taxon>Neoptera</taxon>
        <taxon>Polyneoptera</taxon>
        <taxon>Dictyoptera</taxon>
        <taxon>Blattodea</taxon>
        <taxon>Blattoidea</taxon>
        <taxon>Blattidae</taxon>
        <taxon>Blattinae</taxon>
        <taxon>Periplaneta</taxon>
    </lineage>
</organism>
<evidence type="ECO:0000256" key="3">
    <source>
        <dbReference type="ARBA" id="ARBA00022525"/>
    </source>
</evidence>
<dbReference type="InterPro" id="IPR029058">
    <property type="entry name" value="AB_hydrolase_fold"/>
</dbReference>
<dbReference type="EMBL" id="JAJSOF020000037">
    <property type="protein sequence ID" value="KAJ4428454.1"/>
    <property type="molecule type" value="Genomic_DNA"/>
</dbReference>
<sequence>MLMENVPLTMRRDMWFQPDGAPPHLTLAVRAERWIERGIPINIHETRILIKVREKGASVRSPPSHLKLDNVHVPWMLMPDDEGNLHVAYLVETSPRESTNITEEVILLLYTRSNAATGPYRLYANDVNNLKASGYDPSHPTEILIHGFTSNGQSSVIIGSKDAYLSKGEYNVIGVDWGVLCPSPLYVEACQNAVLVGELLAELIEFLVAEGGAQLQDFHVTGHSLGAQVAGFTGSNTKSGKVGRITGLDAAYPMFGNADASGRLDATDGVLVDAIHTCGGSLGFEEPIALVDFYPNGGLRPQPGCDNDVTGTEGNTKRLLSKDLKVSIHKTAILLVVLYVCETWTLTLKEEQRLRVFENKVLRKIFGAKRDEVTGEWRKLHNAELHALYSSPGIIRNIKSRRLRWTGHVARMGESRNTYILLVERPEGERPLRRPRRRWEDNIKMNLREMEYDDRDWINLAQDRDQWRAYVRAAMNLGVP</sequence>
<protein>
    <recommendedName>
        <fullName evidence="5">Lipase domain-containing protein</fullName>
    </recommendedName>
</protein>
<evidence type="ECO:0000313" key="7">
    <source>
        <dbReference type="Proteomes" id="UP001148838"/>
    </source>
</evidence>
<evidence type="ECO:0000259" key="5">
    <source>
        <dbReference type="Pfam" id="PF00151"/>
    </source>
</evidence>
<comment type="similarity">
    <text evidence="2 4">Belongs to the AB hydrolase superfamily. Lipase family.</text>
</comment>
<dbReference type="InterPro" id="IPR000734">
    <property type="entry name" value="TAG_lipase"/>
</dbReference>
<dbReference type="CDD" id="cd00707">
    <property type="entry name" value="Pancreat_lipase_like"/>
    <property type="match status" value="1"/>
</dbReference>
<dbReference type="InterPro" id="IPR033906">
    <property type="entry name" value="Lipase_N"/>
</dbReference>
<dbReference type="InterPro" id="IPR013818">
    <property type="entry name" value="Lipase"/>
</dbReference>
<dbReference type="PRINTS" id="PR00821">
    <property type="entry name" value="TAGLIPASE"/>
</dbReference>
<comment type="caution">
    <text evidence="6">The sequence shown here is derived from an EMBL/GenBank/DDBJ whole genome shotgun (WGS) entry which is preliminary data.</text>
</comment>
<accession>A0ABQ8S365</accession>
<keyword evidence="3" id="KW-0964">Secreted</keyword>
<dbReference type="Pfam" id="PF00151">
    <property type="entry name" value="Lipase"/>
    <property type="match status" value="1"/>
</dbReference>
<feature type="domain" description="Lipase" evidence="5">
    <location>
        <begin position="94"/>
        <end position="309"/>
    </location>
</feature>
<dbReference type="Proteomes" id="UP001148838">
    <property type="component" value="Unassembled WGS sequence"/>
</dbReference>
<evidence type="ECO:0000256" key="4">
    <source>
        <dbReference type="RuleBase" id="RU004262"/>
    </source>
</evidence>
<evidence type="ECO:0000256" key="2">
    <source>
        <dbReference type="ARBA" id="ARBA00010701"/>
    </source>
</evidence>